<evidence type="ECO:0000313" key="1">
    <source>
        <dbReference type="EMBL" id="TKK84731.1"/>
    </source>
</evidence>
<gene>
    <name evidence="1" type="ORF">EY666_09840</name>
</gene>
<proteinExistence type="predicted"/>
<dbReference type="AlphaFoldDB" id="A0A4U3M7C3"/>
<dbReference type="EMBL" id="SIYF01000230">
    <property type="protein sequence ID" value="TKK84731.1"/>
    <property type="molecule type" value="Genomic_DNA"/>
</dbReference>
<name>A0A4U3M7C3_ENTFL</name>
<dbReference type="Proteomes" id="UP000305511">
    <property type="component" value="Unassembled WGS sequence"/>
</dbReference>
<comment type="caution">
    <text evidence="1">The sequence shown here is derived from an EMBL/GenBank/DDBJ whole genome shotgun (WGS) entry which is preliminary data.</text>
</comment>
<dbReference type="RefSeq" id="WP_014862476.1">
    <property type="nucleotide sequence ID" value="NZ_JAIZFH010000029.1"/>
</dbReference>
<protein>
    <recommendedName>
        <fullName evidence="3">DNA-binding protein</fullName>
    </recommendedName>
</protein>
<organism evidence="1 2">
    <name type="scientific">Enterococcus faecalis</name>
    <name type="common">Streptococcus faecalis</name>
    <dbReference type="NCBI Taxonomy" id="1351"/>
    <lineage>
        <taxon>Bacteria</taxon>
        <taxon>Bacillati</taxon>
        <taxon>Bacillota</taxon>
        <taxon>Bacilli</taxon>
        <taxon>Lactobacillales</taxon>
        <taxon>Enterococcaceae</taxon>
        <taxon>Enterococcus</taxon>
    </lineage>
</organism>
<evidence type="ECO:0000313" key="2">
    <source>
        <dbReference type="Proteomes" id="UP000305511"/>
    </source>
</evidence>
<reference evidence="1 2" key="1">
    <citation type="submission" date="2019-02" db="EMBL/GenBank/DDBJ databases">
        <title>Bacteria dissemination in different level of health care in South Africa: the effectiveness of infections prevention and control.</title>
        <authorList>
            <person name="Shobo C."/>
            <person name="Amoako D.G."/>
            <person name="Allam M."/>
            <person name="Ismail A."/>
            <person name="Bester L.A."/>
            <person name="Essack S.Y."/>
        </authorList>
    </citation>
    <scope>NUCLEOTIDE SEQUENCE [LARGE SCALE GENOMIC DNA]</scope>
    <source>
        <strain evidence="1 2">2SIL2</strain>
    </source>
</reference>
<evidence type="ECO:0008006" key="3">
    <source>
        <dbReference type="Google" id="ProtNLM"/>
    </source>
</evidence>
<accession>A0A4U3M7C3</accession>
<sequence>MHFNDLKEIHDWAQKNLLSRKQAAKITGQNYDAFSSSLRRNNIKPFLEIGDEPGPSLIRLYLREDIEKYAKQLEEKRQKRQ</sequence>